<dbReference type="InterPro" id="IPR013783">
    <property type="entry name" value="Ig-like_fold"/>
</dbReference>
<sequence>MYRDRAYTFTTVPTSVQGAAYIQTANNDKAATAAAFLRFTVNQPVSVTVAYDVRLTPKPSWLSSFTDTGKNLVTSDTTFRLYARAFPAGTITLGGNAGGGSGSMYSVIVQPAEGPAPDITPPTVALSGIQNGTSLSGTVTVSAIATDNTGVVGVQFRLNGSNLGAEDTTLPFSQIWDTTGLVSGQYTLTAIARDAAGNTTSSAPVTGTVANPTTPPTTISTTNPTTGSLAITNLTVATGSAYGVSAAGLRAGGTVYRDRAYTFTTVPTSVQGAAYIQTANNDKAATTAAFLRFTVNQPVSVTVAYDVRLTPKPSWLNSFTDTGKNLVTSDTTLHLYARAFPAGTITLGGNAGVGSGSMYSVIIQPSAPVTTTVDNPTTGPLAITSLIVANGSAYGVSAAGLRVGGTVYRDRAYTFTTVPTSVQGAAYIQTANNDKAATTAAFLRFTVNQPVSVSVAYDVRLTPKPSWLNSFTDTGKNLVTSDATLRLYARPFPAGTITLGGNASGGSGSMYSVIVQPSALVTSTVATPTMPPLSISNLTVASGAAYGVPAVGLKAGGTVYRDRAYTFTTVPTSVQGAAYIQTANNDKAATTASFLRFTVNQPVSVTVAYDVRLTPKPSWLSSFTDTGKNLVTSDTTLHLYARAFPAGTITLGGNAGGEGGSMYSVIVQPVVQ</sequence>
<gene>
    <name evidence="2" type="ORF">PP769_04980</name>
</gene>
<dbReference type="Pfam" id="PF17957">
    <property type="entry name" value="Big_7"/>
    <property type="match status" value="1"/>
</dbReference>
<accession>A0AA96GFG7</accession>
<dbReference type="AlphaFoldDB" id="A0AA96GFG7"/>
<dbReference type="EMBL" id="CP116967">
    <property type="protein sequence ID" value="WNM59120.1"/>
    <property type="molecule type" value="Genomic_DNA"/>
</dbReference>
<dbReference type="KEGG" id="nall:PP769_04980"/>
<dbReference type="RefSeq" id="WP_312645805.1">
    <property type="nucleotide sequence ID" value="NZ_CP116967.1"/>
</dbReference>
<keyword evidence="3" id="KW-1185">Reference proteome</keyword>
<dbReference type="Gene3D" id="2.60.40.10">
    <property type="entry name" value="Immunoglobulins"/>
    <property type="match status" value="1"/>
</dbReference>
<evidence type="ECO:0000313" key="3">
    <source>
        <dbReference type="Proteomes" id="UP001302719"/>
    </source>
</evidence>
<name>A0AA96GFG7_9BACT</name>
<reference evidence="2 3" key="1">
    <citation type="submission" date="2023-01" db="EMBL/GenBank/DDBJ databases">
        <title>Cultivation and genomic characterization of new, ubiquitous marine nitrite-oxidizing bacteria from the Nitrospirales.</title>
        <authorList>
            <person name="Mueller A.J."/>
            <person name="Daebeler A."/>
            <person name="Herbold C.W."/>
            <person name="Kirkegaard R.H."/>
            <person name="Daims H."/>
        </authorList>
    </citation>
    <scope>NUCLEOTIDE SEQUENCE [LARGE SCALE GENOMIC DNA]</scope>
    <source>
        <strain evidence="2 3">VA</strain>
    </source>
</reference>
<evidence type="ECO:0000256" key="1">
    <source>
        <dbReference type="SAM" id="MobiDB-lite"/>
    </source>
</evidence>
<organism evidence="2 3">
    <name type="scientific">Candidatus Nitrospira allomarina</name>
    <dbReference type="NCBI Taxonomy" id="3020900"/>
    <lineage>
        <taxon>Bacteria</taxon>
        <taxon>Pseudomonadati</taxon>
        <taxon>Nitrospirota</taxon>
        <taxon>Nitrospiria</taxon>
        <taxon>Nitrospirales</taxon>
        <taxon>Nitrospiraceae</taxon>
        <taxon>Nitrospira</taxon>
    </lineage>
</organism>
<proteinExistence type="predicted"/>
<protein>
    <submittedName>
        <fullName evidence="2">Ig-like domain-containing protein</fullName>
    </submittedName>
</protein>
<dbReference type="Proteomes" id="UP001302719">
    <property type="component" value="Chromosome"/>
</dbReference>
<feature type="compositionally biased region" description="Polar residues" evidence="1">
    <location>
        <begin position="199"/>
        <end position="211"/>
    </location>
</feature>
<feature type="region of interest" description="Disordered" evidence="1">
    <location>
        <begin position="199"/>
        <end position="224"/>
    </location>
</feature>
<evidence type="ECO:0000313" key="2">
    <source>
        <dbReference type="EMBL" id="WNM59120.1"/>
    </source>
</evidence>